<name>A0ABV8XJ60_9DEIO</name>
<evidence type="ECO:0008006" key="4">
    <source>
        <dbReference type="Google" id="ProtNLM"/>
    </source>
</evidence>
<accession>A0ABV8XJ60</accession>
<protein>
    <recommendedName>
        <fullName evidence="4">Outer membrane protein beta-barrel domain-containing protein</fullName>
    </recommendedName>
</protein>
<gene>
    <name evidence="2" type="ORF">ACFOZ9_05345</name>
</gene>
<dbReference type="Gene3D" id="2.40.160.70">
    <property type="entry name" value="outer membrane protein from Thermus thermophilus HB27"/>
    <property type="match status" value="1"/>
</dbReference>
<sequence>MKKFLALSVIALTATASAQTFSTQPFELGLTGGYAGGLSGEVFVHAPFISGPFGIKAGVSYARPTALFNENGSFGVITYGEAKRLVEASGEQVREAGSNVVIGVDGTYSLGELAPGLDASVYAGGRYGLFNRSVSFGAETTTYTSNTFGIGAGVMASYPLSGNVSLVGDLGVDHFFDAAVTTSNADGTYSVNPGEAGYSDTRNLVNFPGTYFKARVGFKFMF</sequence>
<evidence type="ECO:0000313" key="2">
    <source>
        <dbReference type="EMBL" id="MFC4425629.1"/>
    </source>
</evidence>
<evidence type="ECO:0000313" key="3">
    <source>
        <dbReference type="Proteomes" id="UP001595998"/>
    </source>
</evidence>
<keyword evidence="1" id="KW-0732">Signal</keyword>
<dbReference type="EMBL" id="JBHSEH010000005">
    <property type="protein sequence ID" value="MFC4425629.1"/>
    <property type="molecule type" value="Genomic_DNA"/>
</dbReference>
<organism evidence="2 3">
    <name type="scientific">Deinococcus navajonensis</name>
    <dbReference type="NCBI Taxonomy" id="309884"/>
    <lineage>
        <taxon>Bacteria</taxon>
        <taxon>Thermotogati</taxon>
        <taxon>Deinococcota</taxon>
        <taxon>Deinococci</taxon>
        <taxon>Deinococcales</taxon>
        <taxon>Deinococcaceae</taxon>
        <taxon>Deinococcus</taxon>
    </lineage>
</organism>
<proteinExistence type="predicted"/>
<feature type="chain" id="PRO_5046752620" description="Outer membrane protein beta-barrel domain-containing protein" evidence="1">
    <location>
        <begin position="19"/>
        <end position="222"/>
    </location>
</feature>
<reference evidence="3" key="1">
    <citation type="journal article" date="2019" name="Int. J. Syst. Evol. Microbiol.">
        <title>The Global Catalogue of Microorganisms (GCM) 10K type strain sequencing project: providing services to taxonomists for standard genome sequencing and annotation.</title>
        <authorList>
            <consortium name="The Broad Institute Genomics Platform"/>
            <consortium name="The Broad Institute Genome Sequencing Center for Infectious Disease"/>
            <person name="Wu L."/>
            <person name="Ma J."/>
        </authorList>
    </citation>
    <scope>NUCLEOTIDE SEQUENCE [LARGE SCALE GENOMIC DNA]</scope>
    <source>
        <strain evidence="3">CCUG 56029</strain>
    </source>
</reference>
<evidence type="ECO:0000256" key="1">
    <source>
        <dbReference type="SAM" id="SignalP"/>
    </source>
</evidence>
<dbReference type="Proteomes" id="UP001595998">
    <property type="component" value="Unassembled WGS sequence"/>
</dbReference>
<keyword evidence="3" id="KW-1185">Reference proteome</keyword>
<comment type="caution">
    <text evidence="2">The sequence shown here is derived from an EMBL/GenBank/DDBJ whole genome shotgun (WGS) entry which is preliminary data.</text>
</comment>
<feature type="signal peptide" evidence="1">
    <location>
        <begin position="1"/>
        <end position="18"/>
    </location>
</feature>
<dbReference type="RefSeq" id="WP_380037210.1">
    <property type="nucleotide sequence ID" value="NZ_JBHSEH010000005.1"/>
</dbReference>